<evidence type="ECO:0000256" key="7">
    <source>
        <dbReference type="ARBA" id="ARBA00022643"/>
    </source>
</evidence>
<reference evidence="14 15" key="1">
    <citation type="submission" date="2019-03" db="EMBL/GenBank/DDBJ databases">
        <title>Bacillus niacini sp. nov. a Nicotinate-Metabolizing Mesophile Isolated from Soil.</title>
        <authorList>
            <person name="Zhang G."/>
        </authorList>
    </citation>
    <scope>NUCLEOTIDE SEQUENCE [LARGE SCALE GENOMIC DNA]</scope>
    <source>
        <strain evidence="14 15">WN066</strain>
    </source>
</reference>
<dbReference type="GO" id="GO:0009636">
    <property type="term" value="P:response to toxic substance"/>
    <property type="evidence" value="ECO:0007669"/>
    <property type="project" value="UniProtKB-KW"/>
</dbReference>
<comment type="function">
    <text evidence="2">Nitronate monooxygenase that uses molecular oxygen to catalyze the oxidative denitrification of alkyl nitronates. Acts on propionate 3-nitronate (P3N), the presumed physiological substrate. Probably functions in the detoxification of P3N, a metabolic poison produced by plants and fungi as a defense mechanism.</text>
</comment>
<organism evidence="14 15">
    <name type="scientific">Bacillus salipaludis</name>
    <dbReference type="NCBI Taxonomy" id="2547811"/>
    <lineage>
        <taxon>Bacteria</taxon>
        <taxon>Bacillati</taxon>
        <taxon>Bacillota</taxon>
        <taxon>Bacilli</taxon>
        <taxon>Bacillales</taxon>
        <taxon>Bacillaceae</taxon>
        <taxon>Bacillus</taxon>
    </lineage>
</organism>
<keyword evidence="10 14" id="KW-0503">Monooxygenase</keyword>
<evidence type="ECO:0000313" key="14">
    <source>
        <dbReference type="EMBL" id="TDK59293.1"/>
    </source>
</evidence>
<dbReference type="SUPFAM" id="SSF51412">
    <property type="entry name" value="Inosine monophosphate dehydrogenase (IMPDH)"/>
    <property type="match status" value="1"/>
</dbReference>
<keyword evidence="7" id="KW-0288">FMN</keyword>
<keyword evidence="5" id="KW-0216">Detoxification</keyword>
<dbReference type="RefSeq" id="WP_133336815.1">
    <property type="nucleotide sequence ID" value="NZ_JAVGVR010000001.1"/>
</dbReference>
<comment type="catalytic activity">
    <reaction evidence="12">
        <text>3 propionate 3-nitronate + 3 O2 + H2O = 3 3-oxopropanoate + 2 nitrate + nitrite + H2O2 + 3 H(+)</text>
        <dbReference type="Rhea" id="RHEA:57332"/>
        <dbReference type="ChEBI" id="CHEBI:15377"/>
        <dbReference type="ChEBI" id="CHEBI:15378"/>
        <dbReference type="ChEBI" id="CHEBI:15379"/>
        <dbReference type="ChEBI" id="CHEBI:16240"/>
        <dbReference type="ChEBI" id="CHEBI:16301"/>
        <dbReference type="ChEBI" id="CHEBI:17632"/>
        <dbReference type="ChEBI" id="CHEBI:33190"/>
        <dbReference type="ChEBI" id="CHEBI:136067"/>
    </reaction>
</comment>
<dbReference type="AlphaFoldDB" id="A0A4R5VMK5"/>
<comment type="cofactor">
    <cofactor evidence="1">
        <name>FMN</name>
        <dbReference type="ChEBI" id="CHEBI:58210"/>
    </cofactor>
</comment>
<accession>A0A4R5VMK5</accession>
<sequence>MWQNDLTNQLGIQYPIIQAPMAGGPTTSKLVAAVSNEGGLGTIGAGYLSPSQIRQQIQEVKQLTEKNFGINLFVPSNYQQDEQKIMTAKELLQPIEQELKVDSTVKIPTYEQDLETFHEQIQVVVEEQVPVCSFTFGVPSQEIIDHLKKNSIIVIGTATTVQEAILNEQAGMDMVVLQGSEAGGHRGTFENNAEQGLIGLMSLIPQAADQINLPIIAAGGIMDARGAIAAKCLGAQAVQMGTAFLVCEESGASQVHKETIIKASEDQVVLTKAFSGKMARGVNNRFIETMKINEHILPPYPIQNELTKGIRKASSTSRNPEFMSLWAGQSPRLAKASTVQELINQLIKDTEVLKKRLSF</sequence>
<dbReference type="EMBL" id="SMYO01000009">
    <property type="protein sequence ID" value="TDK59293.1"/>
    <property type="molecule type" value="Genomic_DNA"/>
</dbReference>
<keyword evidence="8" id="KW-0547">Nucleotide-binding</keyword>
<comment type="similarity">
    <text evidence="3">Belongs to the nitronate monooxygenase family. NMO class I subfamily.</text>
</comment>
<gene>
    <name evidence="14" type="ORF">E2K98_18760</name>
    <name evidence="13" type="ORF">RCG21_18640</name>
</gene>
<evidence type="ECO:0000256" key="9">
    <source>
        <dbReference type="ARBA" id="ARBA00023002"/>
    </source>
</evidence>
<dbReference type="Proteomes" id="UP001178888">
    <property type="component" value="Unassembled WGS sequence"/>
</dbReference>
<dbReference type="PANTHER" id="PTHR42747">
    <property type="entry name" value="NITRONATE MONOOXYGENASE-RELATED"/>
    <property type="match status" value="1"/>
</dbReference>
<keyword evidence="9" id="KW-0560">Oxidoreductase</keyword>
<evidence type="ECO:0000256" key="10">
    <source>
        <dbReference type="ARBA" id="ARBA00023033"/>
    </source>
</evidence>
<dbReference type="Gene3D" id="3.20.20.70">
    <property type="entry name" value="Aldolase class I"/>
    <property type="match status" value="1"/>
</dbReference>
<dbReference type="FunFam" id="3.20.20.70:FF:000154">
    <property type="entry name" value="Probable nitronate monooxygenase"/>
    <property type="match status" value="1"/>
</dbReference>
<evidence type="ECO:0000256" key="11">
    <source>
        <dbReference type="ARBA" id="ARBA00031155"/>
    </source>
</evidence>
<dbReference type="EMBL" id="JAVGVR010000001">
    <property type="protein sequence ID" value="MDQ6598346.1"/>
    <property type="molecule type" value="Genomic_DNA"/>
</dbReference>
<dbReference type="CDD" id="cd04730">
    <property type="entry name" value="NPD_like"/>
    <property type="match status" value="1"/>
</dbReference>
<keyword evidence="6" id="KW-0285">Flavoprotein</keyword>
<evidence type="ECO:0000256" key="3">
    <source>
        <dbReference type="ARBA" id="ARBA00009881"/>
    </source>
</evidence>
<protein>
    <recommendedName>
        <fullName evidence="4">Probable nitronate monooxygenase</fullName>
    </recommendedName>
    <alternativeName>
        <fullName evidence="11">Propionate 3-nitronate monooxygenase</fullName>
    </alternativeName>
</protein>
<name>A0A4R5VMK5_9BACI</name>
<evidence type="ECO:0000256" key="1">
    <source>
        <dbReference type="ARBA" id="ARBA00001917"/>
    </source>
</evidence>
<dbReference type="GO" id="GO:0018580">
    <property type="term" value="F:nitronate monooxygenase activity"/>
    <property type="evidence" value="ECO:0007669"/>
    <property type="project" value="InterPro"/>
</dbReference>
<dbReference type="Pfam" id="PF03060">
    <property type="entry name" value="NMO"/>
    <property type="match status" value="1"/>
</dbReference>
<dbReference type="InterPro" id="IPR004136">
    <property type="entry name" value="NMO"/>
</dbReference>
<proteinExistence type="inferred from homology"/>
<dbReference type="GO" id="GO:0000166">
    <property type="term" value="F:nucleotide binding"/>
    <property type="evidence" value="ECO:0007669"/>
    <property type="project" value="UniProtKB-KW"/>
</dbReference>
<reference evidence="13" key="2">
    <citation type="submission" date="2023-08" db="EMBL/GenBank/DDBJ databases">
        <title>Nitrogen cycling bacteria in agricultural field soils.</title>
        <authorList>
            <person name="Jang J."/>
        </authorList>
    </citation>
    <scope>NUCLEOTIDE SEQUENCE</scope>
    <source>
        <strain evidence="13">PS3-36</strain>
    </source>
</reference>
<dbReference type="PANTHER" id="PTHR42747:SF3">
    <property type="entry name" value="NITRONATE MONOOXYGENASE-RELATED"/>
    <property type="match status" value="1"/>
</dbReference>
<dbReference type="Proteomes" id="UP000295132">
    <property type="component" value="Unassembled WGS sequence"/>
</dbReference>
<evidence type="ECO:0000313" key="15">
    <source>
        <dbReference type="Proteomes" id="UP000295132"/>
    </source>
</evidence>
<dbReference type="InterPro" id="IPR013785">
    <property type="entry name" value="Aldolase_TIM"/>
</dbReference>
<evidence type="ECO:0000256" key="8">
    <source>
        <dbReference type="ARBA" id="ARBA00022741"/>
    </source>
</evidence>
<evidence type="ECO:0000256" key="2">
    <source>
        <dbReference type="ARBA" id="ARBA00003535"/>
    </source>
</evidence>
<comment type="caution">
    <text evidence="14">The sequence shown here is derived from an EMBL/GenBank/DDBJ whole genome shotgun (WGS) entry which is preliminary data.</text>
</comment>
<evidence type="ECO:0000313" key="16">
    <source>
        <dbReference type="Proteomes" id="UP001178888"/>
    </source>
</evidence>
<keyword evidence="16" id="KW-1185">Reference proteome</keyword>
<evidence type="ECO:0000256" key="4">
    <source>
        <dbReference type="ARBA" id="ARBA00013457"/>
    </source>
</evidence>
<evidence type="ECO:0000256" key="5">
    <source>
        <dbReference type="ARBA" id="ARBA00022575"/>
    </source>
</evidence>
<evidence type="ECO:0000256" key="6">
    <source>
        <dbReference type="ARBA" id="ARBA00022630"/>
    </source>
</evidence>
<evidence type="ECO:0000313" key="13">
    <source>
        <dbReference type="EMBL" id="MDQ6598346.1"/>
    </source>
</evidence>
<evidence type="ECO:0000256" key="12">
    <source>
        <dbReference type="ARBA" id="ARBA00049401"/>
    </source>
</evidence>